<dbReference type="PANTHER" id="PTHR48079:SF6">
    <property type="entry name" value="NAD(P)-BINDING DOMAIN-CONTAINING PROTEIN-RELATED"/>
    <property type="match status" value="1"/>
</dbReference>
<proteinExistence type="predicted"/>
<sequence>MNSKICIIGCGWLGFPLAKKLIKLGNTVHGSTTSKEKLSQLEDAQINPFLIQFSSEGVIGNLKSCLNNCKTLIVNIPPGLRKNPGNDYVKQMTHFVECIEESSVENVLFIGSTSVYDDEQGFPVINENSPTSNDNIPIQLLEVEALFSKNKNFKTTILRFSGLFAEDRHPAKYLSGKTNLKNGDAPINLIHRDDCISIIISVVKSNIWNTIINASTPSHPTKKNYYTSICESLQIPIPEFDNTTISKGKIIDSTKLVQLLDYDFKIKSLL</sequence>
<dbReference type="RefSeq" id="WP_379660200.1">
    <property type="nucleotide sequence ID" value="NZ_JBHUOS010000010.1"/>
</dbReference>
<keyword evidence="2" id="KW-1185">Reference proteome</keyword>
<gene>
    <name evidence="1" type="ORF">ACFS29_14610</name>
</gene>
<dbReference type="PANTHER" id="PTHR48079">
    <property type="entry name" value="PROTEIN YEEZ"/>
    <property type="match status" value="1"/>
</dbReference>
<comment type="caution">
    <text evidence="1">The sequence shown here is derived from an EMBL/GenBank/DDBJ whole genome shotgun (WGS) entry which is preliminary data.</text>
</comment>
<reference evidence="2" key="1">
    <citation type="journal article" date="2019" name="Int. J. Syst. Evol. Microbiol.">
        <title>The Global Catalogue of Microorganisms (GCM) 10K type strain sequencing project: providing services to taxonomists for standard genome sequencing and annotation.</title>
        <authorList>
            <consortium name="The Broad Institute Genomics Platform"/>
            <consortium name="The Broad Institute Genome Sequencing Center for Infectious Disease"/>
            <person name="Wu L."/>
            <person name="Ma J."/>
        </authorList>
    </citation>
    <scope>NUCLEOTIDE SEQUENCE [LARGE SCALE GENOMIC DNA]</scope>
    <source>
        <strain evidence="2">KCTC 32514</strain>
    </source>
</reference>
<dbReference type="InterPro" id="IPR036291">
    <property type="entry name" value="NAD(P)-bd_dom_sf"/>
</dbReference>
<protein>
    <submittedName>
        <fullName evidence="1">SDR family NAD(P)-dependent oxidoreductase</fullName>
    </submittedName>
</protein>
<evidence type="ECO:0000313" key="1">
    <source>
        <dbReference type="EMBL" id="MFD2916883.1"/>
    </source>
</evidence>
<evidence type="ECO:0000313" key="2">
    <source>
        <dbReference type="Proteomes" id="UP001597548"/>
    </source>
</evidence>
<dbReference type="EMBL" id="JBHUOS010000010">
    <property type="protein sequence ID" value="MFD2916883.1"/>
    <property type="molecule type" value="Genomic_DNA"/>
</dbReference>
<name>A0ABW5ZYV7_9FLAO</name>
<dbReference type="InterPro" id="IPR051783">
    <property type="entry name" value="NAD(P)-dependent_oxidoreduct"/>
</dbReference>
<accession>A0ABW5ZYV7</accession>
<dbReference type="Gene3D" id="3.40.50.720">
    <property type="entry name" value="NAD(P)-binding Rossmann-like Domain"/>
    <property type="match status" value="1"/>
</dbReference>
<dbReference type="SUPFAM" id="SSF51735">
    <property type="entry name" value="NAD(P)-binding Rossmann-fold domains"/>
    <property type="match status" value="1"/>
</dbReference>
<dbReference type="Proteomes" id="UP001597548">
    <property type="component" value="Unassembled WGS sequence"/>
</dbReference>
<organism evidence="1 2">
    <name type="scientific">Psychroserpens luteus</name>
    <dbReference type="NCBI Taxonomy" id="1434066"/>
    <lineage>
        <taxon>Bacteria</taxon>
        <taxon>Pseudomonadati</taxon>
        <taxon>Bacteroidota</taxon>
        <taxon>Flavobacteriia</taxon>
        <taxon>Flavobacteriales</taxon>
        <taxon>Flavobacteriaceae</taxon>
        <taxon>Psychroserpens</taxon>
    </lineage>
</organism>